<reference evidence="1" key="2">
    <citation type="submission" date="2014-07" db="EMBL/GenBank/DDBJ databases">
        <authorList>
            <person name="Hull J."/>
        </authorList>
    </citation>
    <scope>NUCLEOTIDE SEQUENCE</scope>
</reference>
<dbReference type="EMBL" id="GBHO01014067">
    <property type="protein sequence ID" value="JAG29537.1"/>
    <property type="molecule type" value="Transcribed_RNA"/>
</dbReference>
<accession>A0A0A9Y8Z0</accession>
<reference evidence="1" key="1">
    <citation type="journal article" date="2014" name="PLoS ONE">
        <title>Transcriptome-Based Identification of ABC Transporters in the Western Tarnished Plant Bug Lygus hesperus.</title>
        <authorList>
            <person name="Hull J.J."/>
            <person name="Chaney K."/>
            <person name="Geib S.M."/>
            <person name="Fabrick J.A."/>
            <person name="Brent C.S."/>
            <person name="Walsh D."/>
            <person name="Lavine L.C."/>
        </authorList>
    </citation>
    <scope>NUCLEOTIDE SEQUENCE</scope>
</reference>
<dbReference type="AlphaFoldDB" id="A0A0A9Y8Z0"/>
<organism evidence="1">
    <name type="scientific">Lygus hesperus</name>
    <name type="common">Western plant bug</name>
    <dbReference type="NCBI Taxonomy" id="30085"/>
    <lineage>
        <taxon>Eukaryota</taxon>
        <taxon>Metazoa</taxon>
        <taxon>Ecdysozoa</taxon>
        <taxon>Arthropoda</taxon>
        <taxon>Hexapoda</taxon>
        <taxon>Insecta</taxon>
        <taxon>Pterygota</taxon>
        <taxon>Neoptera</taxon>
        <taxon>Paraneoptera</taxon>
        <taxon>Hemiptera</taxon>
        <taxon>Heteroptera</taxon>
        <taxon>Panheteroptera</taxon>
        <taxon>Cimicomorpha</taxon>
        <taxon>Miridae</taxon>
        <taxon>Mirini</taxon>
        <taxon>Lygus</taxon>
    </lineage>
</organism>
<sequence>MISEKQSDRPSTYYSIMYSAVLLAAALLLGVQVQAEGGWYIPTRPTTPAIPTWYPSTSTSIPPWYPSTSTVAPTLDPPTTTEAPAPQVPPSFVPCVYNSVQSALKKHNCLGIPRAVKGLFYKAVEHLQEDVNSLIHQSVKPVEDCLAKRDFKFCVSSFARIPMRMVKVLYAVAAHIKELSQVVLKIVQHSGECLTSAKELMPVLKDIRTCFWWTPTM</sequence>
<name>A0A0A9Y8Z0_LYGHE</name>
<proteinExistence type="predicted"/>
<gene>
    <name evidence="1" type="ORF">CM83_27488</name>
</gene>
<protein>
    <submittedName>
        <fullName evidence="1">Uncharacterized protein</fullName>
    </submittedName>
</protein>
<evidence type="ECO:0000313" key="1">
    <source>
        <dbReference type="EMBL" id="JAG29537.1"/>
    </source>
</evidence>